<gene>
    <name evidence="1" type="ORF">BOLC2T09972H</name>
</gene>
<dbReference type="PANTHER" id="PTHR47074">
    <property type="entry name" value="BNAC02G40300D PROTEIN"/>
    <property type="match status" value="1"/>
</dbReference>
<protein>
    <recommendedName>
        <fullName evidence="2">RNase H type-1 domain-containing protein</fullName>
    </recommendedName>
</protein>
<dbReference type="InterPro" id="IPR052929">
    <property type="entry name" value="RNase_H-like_EbsB-rel"/>
</dbReference>
<dbReference type="PANTHER" id="PTHR47074:SF53">
    <property type="entry name" value="REVERSE TRANSCRIPTASE-LIKE PROTEIN"/>
    <property type="match status" value="1"/>
</dbReference>
<evidence type="ECO:0008006" key="2">
    <source>
        <dbReference type="Google" id="ProtNLM"/>
    </source>
</evidence>
<proteinExistence type="predicted"/>
<reference evidence="1" key="1">
    <citation type="submission" date="2018-11" db="EMBL/GenBank/DDBJ databases">
        <authorList>
            <consortium name="Genoscope - CEA"/>
            <person name="William W."/>
        </authorList>
    </citation>
    <scope>NUCLEOTIDE SEQUENCE</scope>
</reference>
<dbReference type="EMBL" id="LR031874">
    <property type="protein sequence ID" value="VDD24182.1"/>
    <property type="molecule type" value="Genomic_DNA"/>
</dbReference>
<sequence length="281" mass="32170">MVLQPGTGNWFSILSLKKTLLDPIRWSFTKDSIYSTRSARQTWELANVPLPRACFSRNSVFLNMLHLLSSMNNHRLEEKICQAVPWILWQIWKARNSQTFKATVVPPRQSTTLSLDEAELWISEISPQVDKEQAPNVKLWSKPPVGAFKCNVGIDWIDAHRKCGVSWILRDSQDNTISHSRRSYSTIWTLREASLRAIFWAVETSAGAKRIVLLSPGLFPHLNWIITQINAMLECIEFWRLDHAANLIAQSVTTGHRYQSYIASQGPAWFQSLLTLEGQSH</sequence>
<accession>A0A3P6DUB2</accession>
<name>A0A3P6DUB2_BRAOL</name>
<evidence type="ECO:0000313" key="1">
    <source>
        <dbReference type="EMBL" id="VDD24182.1"/>
    </source>
</evidence>
<organism evidence="1">
    <name type="scientific">Brassica oleracea</name>
    <name type="common">Wild cabbage</name>
    <dbReference type="NCBI Taxonomy" id="3712"/>
    <lineage>
        <taxon>Eukaryota</taxon>
        <taxon>Viridiplantae</taxon>
        <taxon>Streptophyta</taxon>
        <taxon>Embryophyta</taxon>
        <taxon>Tracheophyta</taxon>
        <taxon>Spermatophyta</taxon>
        <taxon>Magnoliopsida</taxon>
        <taxon>eudicotyledons</taxon>
        <taxon>Gunneridae</taxon>
        <taxon>Pentapetalae</taxon>
        <taxon>rosids</taxon>
        <taxon>malvids</taxon>
        <taxon>Brassicales</taxon>
        <taxon>Brassicaceae</taxon>
        <taxon>Brassiceae</taxon>
        <taxon>Brassica</taxon>
    </lineage>
</organism>
<dbReference type="AlphaFoldDB" id="A0A3P6DUB2"/>